<reference evidence="1 2" key="1">
    <citation type="journal article" date="2018" name="PLoS Genet.">
        <title>Population sequencing reveals clonal diversity and ancestral inbreeding in the grapevine cultivar Chardonnay.</title>
        <authorList>
            <person name="Roach M.J."/>
            <person name="Johnson D.L."/>
            <person name="Bohlmann J."/>
            <person name="van Vuuren H.J."/>
            <person name="Jones S.J."/>
            <person name="Pretorius I.S."/>
            <person name="Schmidt S.A."/>
            <person name="Borneman A.R."/>
        </authorList>
    </citation>
    <scope>NUCLEOTIDE SEQUENCE [LARGE SCALE GENOMIC DNA]</scope>
    <source>
        <strain evidence="2">cv. Chardonnay</strain>
        <tissue evidence="1">Leaf</tissue>
    </source>
</reference>
<organism evidence="1 2">
    <name type="scientific">Vitis vinifera</name>
    <name type="common">Grape</name>
    <dbReference type="NCBI Taxonomy" id="29760"/>
    <lineage>
        <taxon>Eukaryota</taxon>
        <taxon>Viridiplantae</taxon>
        <taxon>Streptophyta</taxon>
        <taxon>Embryophyta</taxon>
        <taxon>Tracheophyta</taxon>
        <taxon>Spermatophyta</taxon>
        <taxon>Magnoliopsida</taxon>
        <taxon>eudicotyledons</taxon>
        <taxon>Gunneridae</taxon>
        <taxon>Pentapetalae</taxon>
        <taxon>rosids</taxon>
        <taxon>Vitales</taxon>
        <taxon>Vitaceae</taxon>
        <taxon>Viteae</taxon>
        <taxon>Vitis</taxon>
    </lineage>
</organism>
<dbReference type="AlphaFoldDB" id="A0A438FTT7"/>
<sequence>MLSFLDVFSNYHQIPMCNISEVDDENLQTIYGTDSGGVVITTQKAKIEGEFGAHEESELWSTSKPLGKLGKGLPKLSVAKWTKTKHFARQKHQFHKAKIEGEFGAHEESELWSTSKPLGKLGKGLSKLLVAKWRKTKHFARQKHQFCKINDIRVCLGTINRRWKTSQKDDVIQTPSEDDFSEDEWLSFTFLGVMEAK</sequence>
<protein>
    <submittedName>
        <fullName evidence="1">Uncharacterized protein</fullName>
    </submittedName>
</protein>
<name>A0A438FTT7_VITVI</name>
<evidence type="ECO:0000313" key="1">
    <source>
        <dbReference type="EMBL" id="RVW63365.1"/>
    </source>
</evidence>
<evidence type="ECO:0000313" key="2">
    <source>
        <dbReference type="Proteomes" id="UP000288805"/>
    </source>
</evidence>
<gene>
    <name evidence="1" type="ORF">CK203_060572</name>
</gene>
<proteinExistence type="predicted"/>
<dbReference type="Proteomes" id="UP000288805">
    <property type="component" value="Unassembled WGS sequence"/>
</dbReference>
<comment type="caution">
    <text evidence="1">The sequence shown here is derived from an EMBL/GenBank/DDBJ whole genome shotgun (WGS) entry which is preliminary data.</text>
</comment>
<dbReference type="EMBL" id="QGNW01000742">
    <property type="protein sequence ID" value="RVW63365.1"/>
    <property type="molecule type" value="Genomic_DNA"/>
</dbReference>
<accession>A0A438FTT7</accession>